<name>A0A6B0U899_IXORI</name>
<protein>
    <submittedName>
        <fullName evidence="2">Putative secreted protein</fullName>
    </submittedName>
</protein>
<dbReference type="AlphaFoldDB" id="A0A6B0U899"/>
<organism evidence="2">
    <name type="scientific">Ixodes ricinus</name>
    <name type="common">Common tick</name>
    <name type="synonym">Acarus ricinus</name>
    <dbReference type="NCBI Taxonomy" id="34613"/>
    <lineage>
        <taxon>Eukaryota</taxon>
        <taxon>Metazoa</taxon>
        <taxon>Ecdysozoa</taxon>
        <taxon>Arthropoda</taxon>
        <taxon>Chelicerata</taxon>
        <taxon>Arachnida</taxon>
        <taxon>Acari</taxon>
        <taxon>Parasitiformes</taxon>
        <taxon>Ixodida</taxon>
        <taxon>Ixodoidea</taxon>
        <taxon>Ixodidae</taxon>
        <taxon>Ixodinae</taxon>
        <taxon>Ixodes</taxon>
    </lineage>
</organism>
<feature type="signal peptide" evidence="1">
    <location>
        <begin position="1"/>
        <end position="23"/>
    </location>
</feature>
<sequence>MALLTGLRNIWMLFTFFVTRREGISITSLRDTLPSRTVPVRTVPWPRMEKQWSTDSTNGPCGWRSGM</sequence>
<feature type="chain" id="PRO_5025593532" evidence="1">
    <location>
        <begin position="24"/>
        <end position="67"/>
    </location>
</feature>
<proteinExistence type="predicted"/>
<reference evidence="2" key="1">
    <citation type="submission" date="2019-12" db="EMBL/GenBank/DDBJ databases">
        <title>An insight into the sialome of adult female Ixodes ricinus ticks feeding for 6 days.</title>
        <authorList>
            <person name="Perner J."/>
            <person name="Ribeiro J.M.C."/>
        </authorList>
    </citation>
    <scope>NUCLEOTIDE SEQUENCE</scope>
    <source>
        <strain evidence="2">Semi-engorged</strain>
        <tissue evidence="2">Salivary glands</tissue>
    </source>
</reference>
<dbReference type="EMBL" id="GIFC01000170">
    <property type="protein sequence ID" value="MXU82253.1"/>
    <property type="molecule type" value="Transcribed_RNA"/>
</dbReference>
<accession>A0A6B0U899</accession>
<keyword evidence="1" id="KW-0732">Signal</keyword>
<evidence type="ECO:0000313" key="2">
    <source>
        <dbReference type="EMBL" id="MXU82253.1"/>
    </source>
</evidence>
<evidence type="ECO:0000256" key="1">
    <source>
        <dbReference type="SAM" id="SignalP"/>
    </source>
</evidence>